<dbReference type="OrthoDB" id="442503at2759"/>
<dbReference type="PRINTS" id="PR00253">
    <property type="entry name" value="GABAARECEPTR"/>
</dbReference>
<dbReference type="AlphaFoldDB" id="A0A2A2KLH5"/>
<evidence type="ECO:0000256" key="4">
    <source>
        <dbReference type="ARBA" id="ARBA00022475"/>
    </source>
</evidence>
<gene>
    <name evidence="14" type="ORF">WR25_15328</name>
</gene>
<dbReference type="InterPro" id="IPR006029">
    <property type="entry name" value="Neurotrans-gated_channel_TM"/>
</dbReference>
<dbReference type="EMBL" id="LIAE01008288">
    <property type="protein sequence ID" value="PAV74713.1"/>
    <property type="molecule type" value="Genomic_DNA"/>
</dbReference>
<evidence type="ECO:0008006" key="16">
    <source>
        <dbReference type="Google" id="ProtNLM"/>
    </source>
</evidence>
<feature type="transmembrane region" description="Helical" evidence="11">
    <location>
        <begin position="208"/>
        <end position="231"/>
    </location>
</feature>
<dbReference type="PRINTS" id="PR00252">
    <property type="entry name" value="NRIONCHANNEL"/>
</dbReference>
<comment type="caution">
    <text evidence="14">The sequence shown here is derived from an EMBL/GenBank/DDBJ whole genome shotgun (WGS) entry which is preliminary data.</text>
</comment>
<evidence type="ECO:0000256" key="10">
    <source>
        <dbReference type="ARBA" id="ARBA00023303"/>
    </source>
</evidence>
<dbReference type="Pfam" id="PF02932">
    <property type="entry name" value="Neur_chan_memb"/>
    <property type="match status" value="1"/>
</dbReference>
<keyword evidence="4" id="KW-1003">Cell membrane</keyword>
<dbReference type="GO" id="GO:0005886">
    <property type="term" value="C:plasma membrane"/>
    <property type="evidence" value="ECO:0007669"/>
    <property type="project" value="UniProtKB-SubCell"/>
</dbReference>
<dbReference type="InterPro" id="IPR036734">
    <property type="entry name" value="Neur_chan_lig-bd_sf"/>
</dbReference>
<evidence type="ECO:0000256" key="9">
    <source>
        <dbReference type="ARBA" id="ARBA00023136"/>
    </source>
</evidence>
<dbReference type="PANTHER" id="PTHR18945">
    <property type="entry name" value="NEUROTRANSMITTER GATED ION CHANNEL"/>
    <property type="match status" value="1"/>
</dbReference>
<evidence type="ECO:0000256" key="7">
    <source>
        <dbReference type="ARBA" id="ARBA00022989"/>
    </source>
</evidence>
<keyword evidence="6" id="KW-0732">Signal</keyword>
<dbReference type="CDD" id="cd18987">
    <property type="entry name" value="LGIC_ECD_anion"/>
    <property type="match status" value="1"/>
</dbReference>
<dbReference type="STRING" id="2018661.A0A2A2KLH5"/>
<feature type="transmembrane region" description="Helical" evidence="11">
    <location>
        <begin position="148"/>
        <end position="167"/>
    </location>
</feature>
<dbReference type="InterPro" id="IPR006202">
    <property type="entry name" value="Neur_chan_lig-bd"/>
</dbReference>
<accession>A0A2A2KLH5</accession>
<dbReference type="InterPro" id="IPR006201">
    <property type="entry name" value="Neur_channel"/>
</dbReference>
<dbReference type="SUPFAM" id="SSF63712">
    <property type="entry name" value="Nicotinic receptor ligand binding domain-like"/>
    <property type="match status" value="1"/>
</dbReference>
<evidence type="ECO:0000256" key="5">
    <source>
        <dbReference type="ARBA" id="ARBA00022692"/>
    </source>
</evidence>
<protein>
    <recommendedName>
        <fullName evidence="16">Neurotransmitter-gated ion-channel transmembrane domain-containing protein</fullName>
    </recommendedName>
</protein>
<dbReference type="GO" id="GO:0004888">
    <property type="term" value="F:transmembrane signaling receptor activity"/>
    <property type="evidence" value="ECO:0007669"/>
    <property type="project" value="InterPro"/>
</dbReference>
<dbReference type="PROSITE" id="PS00236">
    <property type="entry name" value="NEUROTR_ION_CHANNEL"/>
    <property type="match status" value="1"/>
</dbReference>
<keyword evidence="5 11" id="KW-0812">Transmembrane</keyword>
<evidence type="ECO:0000313" key="14">
    <source>
        <dbReference type="EMBL" id="PAV74713.1"/>
    </source>
</evidence>
<feature type="domain" description="Neurotransmitter-gated ion-channel transmembrane" evidence="13">
    <location>
        <begin position="151"/>
        <end position="354"/>
    </location>
</feature>
<keyword evidence="15" id="KW-1185">Reference proteome</keyword>
<keyword evidence="8 11" id="KW-0406">Ion transport</keyword>
<dbReference type="Gene3D" id="1.20.58.390">
    <property type="entry name" value="Neurotransmitter-gated ion-channel transmembrane domain"/>
    <property type="match status" value="1"/>
</dbReference>
<feature type="transmembrane region" description="Helical" evidence="11">
    <location>
        <begin position="340"/>
        <end position="358"/>
    </location>
</feature>
<dbReference type="GO" id="GO:0005230">
    <property type="term" value="F:extracellular ligand-gated monoatomic ion channel activity"/>
    <property type="evidence" value="ECO:0007669"/>
    <property type="project" value="InterPro"/>
</dbReference>
<evidence type="ECO:0000256" key="8">
    <source>
        <dbReference type="ARBA" id="ARBA00023065"/>
    </source>
</evidence>
<evidence type="ECO:0000313" key="15">
    <source>
        <dbReference type="Proteomes" id="UP000218231"/>
    </source>
</evidence>
<sequence>MCQDFQVDIYFQQKWEDSRLRHNNTRRFLIKDPKLFSQIWHPDIYFANARTSSFHEVTQPNFLVWIYPNGTIWYDCRISLTVLCMQRLARYPLDSQKCDMRILSYIRMPDMKMGMIDKTTRMDEYATGIWSCAIATFHGHRELTHHILQSYIPTALIVFVSWFSFWLDVEAVPGRVSLSITTLLTLATQSSAARMSLPQASDVKAIDIWMGTCMTFVFLAMIEFTIVNYCTRRKNRRRRKKSVKGLSDQVHELVSQYKEKKNQLLQRNGTSCYEVAMLPADPESQEKIDRKQIRELNQAPPLYIKRNLLPTSKRKALEERISRVEENRKFAQAIDRNSRIYFPLTFGVFNILYWGYYLKFATDEY</sequence>
<keyword evidence="10 11" id="KW-0407">Ion channel</keyword>
<dbReference type="InterPro" id="IPR018000">
    <property type="entry name" value="Neurotransmitter_ion_chnl_CS"/>
</dbReference>
<evidence type="ECO:0000256" key="11">
    <source>
        <dbReference type="RuleBase" id="RU000687"/>
    </source>
</evidence>
<dbReference type="InterPro" id="IPR036719">
    <property type="entry name" value="Neuro-gated_channel_TM_sf"/>
</dbReference>
<name>A0A2A2KLH5_9BILA</name>
<reference evidence="14 15" key="1">
    <citation type="journal article" date="2017" name="Curr. Biol.">
        <title>Genome architecture and evolution of a unichromosomal asexual nematode.</title>
        <authorList>
            <person name="Fradin H."/>
            <person name="Zegar C."/>
            <person name="Gutwein M."/>
            <person name="Lucas J."/>
            <person name="Kovtun M."/>
            <person name="Corcoran D."/>
            <person name="Baugh L.R."/>
            <person name="Kiontke K."/>
            <person name="Gunsalus K."/>
            <person name="Fitch D.H."/>
            <person name="Piano F."/>
        </authorList>
    </citation>
    <scope>NUCLEOTIDE SEQUENCE [LARGE SCALE GENOMIC DNA]</scope>
    <source>
        <strain evidence="14">PF1309</strain>
    </source>
</reference>
<keyword evidence="3 11" id="KW-0813">Transport</keyword>
<evidence type="ECO:0000259" key="13">
    <source>
        <dbReference type="Pfam" id="PF02932"/>
    </source>
</evidence>
<dbReference type="Pfam" id="PF02931">
    <property type="entry name" value="Neur_chan_LBD"/>
    <property type="match status" value="1"/>
</dbReference>
<evidence type="ECO:0000256" key="3">
    <source>
        <dbReference type="ARBA" id="ARBA00022448"/>
    </source>
</evidence>
<evidence type="ECO:0000259" key="12">
    <source>
        <dbReference type="Pfam" id="PF02931"/>
    </source>
</evidence>
<keyword evidence="9 11" id="KW-0472">Membrane</keyword>
<comment type="subcellular location">
    <subcellularLocation>
        <location evidence="2">Cell membrane</location>
    </subcellularLocation>
    <subcellularLocation>
        <location evidence="1">Membrane</location>
        <topology evidence="1">Multi-pass membrane protein</topology>
    </subcellularLocation>
</comment>
<evidence type="ECO:0000256" key="1">
    <source>
        <dbReference type="ARBA" id="ARBA00004141"/>
    </source>
</evidence>
<dbReference type="Gene3D" id="2.70.170.10">
    <property type="entry name" value="Neurotransmitter-gated ion-channel ligand-binding domain"/>
    <property type="match status" value="1"/>
</dbReference>
<dbReference type="CDD" id="cd19049">
    <property type="entry name" value="LGIC_TM_anion"/>
    <property type="match status" value="1"/>
</dbReference>
<dbReference type="InterPro" id="IPR006028">
    <property type="entry name" value="GABAA/Glycine_rcpt"/>
</dbReference>
<dbReference type="Proteomes" id="UP000218231">
    <property type="component" value="Unassembled WGS sequence"/>
</dbReference>
<comment type="caution">
    <text evidence="11">Lacks conserved residue(s) required for the propagation of feature annotation.</text>
</comment>
<feature type="domain" description="Neurotransmitter-gated ion-channel ligand-binding" evidence="12">
    <location>
        <begin position="3"/>
        <end position="106"/>
    </location>
</feature>
<evidence type="ECO:0000256" key="2">
    <source>
        <dbReference type="ARBA" id="ARBA00004236"/>
    </source>
</evidence>
<dbReference type="SUPFAM" id="SSF90112">
    <property type="entry name" value="Neurotransmitter-gated ion-channel transmembrane pore"/>
    <property type="match status" value="1"/>
</dbReference>
<evidence type="ECO:0000256" key="6">
    <source>
        <dbReference type="ARBA" id="ARBA00022729"/>
    </source>
</evidence>
<keyword evidence="7 11" id="KW-1133">Transmembrane helix</keyword>
<proteinExistence type="inferred from homology"/>
<organism evidence="14 15">
    <name type="scientific">Diploscapter pachys</name>
    <dbReference type="NCBI Taxonomy" id="2018661"/>
    <lineage>
        <taxon>Eukaryota</taxon>
        <taxon>Metazoa</taxon>
        <taxon>Ecdysozoa</taxon>
        <taxon>Nematoda</taxon>
        <taxon>Chromadorea</taxon>
        <taxon>Rhabditida</taxon>
        <taxon>Rhabditina</taxon>
        <taxon>Rhabditomorpha</taxon>
        <taxon>Rhabditoidea</taxon>
        <taxon>Rhabditidae</taxon>
        <taxon>Diploscapter</taxon>
    </lineage>
</organism>
<comment type="similarity">
    <text evidence="11">Belongs to the ligand-gated ion channel (TC 1.A.9) family.</text>
</comment>
<dbReference type="InterPro" id="IPR038050">
    <property type="entry name" value="Neuro_actylchol_rec"/>
</dbReference>